<sequence length="87" mass="9822">MLFSKSRKRNKRKIMFGTLCLMVGMMVLFSQSSAKADDFQEARVTVDNTELALEVPPINYQGAEMVTMRSIFEALGNNITLSWGAKR</sequence>
<evidence type="ECO:0000313" key="2">
    <source>
        <dbReference type="EMBL" id="MCR8632765.1"/>
    </source>
</evidence>
<dbReference type="Proteomes" id="UP001300012">
    <property type="component" value="Unassembled WGS sequence"/>
</dbReference>
<dbReference type="RefSeq" id="WP_258214351.1">
    <property type="nucleotide sequence ID" value="NZ_JANQBD010000011.1"/>
</dbReference>
<dbReference type="SUPFAM" id="SSF55383">
    <property type="entry name" value="Copper amine oxidase, domain N"/>
    <property type="match status" value="1"/>
</dbReference>
<evidence type="ECO:0000256" key="1">
    <source>
        <dbReference type="SAM" id="SignalP"/>
    </source>
</evidence>
<proteinExistence type="predicted"/>
<feature type="chain" id="PRO_5045405982" evidence="1">
    <location>
        <begin position="37"/>
        <end position="87"/>
    </location>
</feature>
<keyword evidence="1" id="KW-0732">Signal</keyword>
<dbReference type="InterPro" id="IPR036582">
    <property type="entry name" value="Mao_N_sf"/>
</dbReference>
<gene>
    <name evidence="2" type="ORF">NV381_16300</name>
</gene>
<organism evidence="2 3">
    <name type="scientific">Paenibacillus radicis</name>
    <name type="common">ex Xue et al. 2023</name>
    <dbReference type="NCBI Taxonomy" id="2972489"/>
    <lineage>
        <taxon>Bacteria</taxon>
        <taxon>Bacillati</taxon>
        <taxon>Bacillota</taxon>
        <taxon>Bacilli</taxon>
        <taxon>Bacillales</taxon>
        <taxon>Paenibacillaceae</taxon>
        <taxon>Paenibacillus</taxon>
    </lineage>
</organism>
<dbReference type="EMBL" id="JANQBD010000011">
    <property type="protein sequence ID" value="MCR8632765.1"/>
    <property type="molecule type" value="Genomic_DNA"/>
</dbReference>
<comment type="caution">
    <text evidence="2">The sequence shown here is derived from an EMBL/GenBank/DDBJ whole genome shotgun (WGS) entry which is preliminary data.</text>
</comment>
<feature type="signal peptide" evidence="1">
    <location>
        <begin position="1"/>
        <end position="36"/>
    </location>
</feature>
<evidence type="ECO:0000313" key="3">
    <source>
        <dbReference type="Proteomes" id="UP001300012"/>
    </source>
</evidence>
<reference evidence="2 3" key="1">
    <citation type="submission" date="2022-08" db="EMBL/GenBank/DDBJ databases">
        <title>Paenibacillus endoradicis sp. nov., Paenibacillus radicibacter sp. nov and Paenibacillus pararadicis sp. nov., three cold-adapted plant growth-promoting bacteria isolated from root of Larix gmelinii in Great Khingan.</title>
        <authorList>
            <person name="Xue H."/>
        </authorList>
    </citation>
    <scope>NUCLEOTIDE SEQUENCE [LARGE SCALE GENOMIC DNA]</scope>
    <source>
        <strain evidence="2 3">N5-1-1-5</strain>
    </source>
</reference>
<protein>
    <submittedName>
        <fullName evidence="2">Copper amine oxidase N-terminal domain-containing protein</fullName>
    </submittedName>
</protein>
<name>A0ABT1YJ70_9BACL</name>
<accession>A0ABT1YJ70</accession>
<keyword evidence="3" id="KW-1185">Reference proteome</keyword>